<feature type="non-terminal residue" evidence="1">
    <location>
        <position position="237"/>
    </location>
</feature>
<dbReference type="PANTHER" id="PTHR33332">
    <property type="entry name" value="REVERSE TRANSCRIPTASE DOMAIN-CONTAINING PROTEIN"/>
    <property type="match status" value="1"/>
</dbReference>
<comment type="caution">
    <text evidence="1">The sequence shown here is derived from an EMBL/GenBank/DDBJ whole genome shotgun (WGS) entry which is preliminary data.</text>
</comment>
<sequence>MLEQITLANTSKHMKDKKVAESHQHGFTKGKFMPDQPEAFPHKMSGSVDEGRLVDVVYLDLSMASDTVSHNILVHKLMNYRLDNWTVRWTENWLNCWASKGRDQWHEVQLETRGRYRLQAKQLESSFAEKDWGVLVATKLTNVPLAAMKANSLRGCIRKSADRKVEGSDSALVRLLLGTVFSSGLPSTRKTWTYWSNSSKRVTKMIKGLDRLSYEERLRELELFSLEKRRLRGILSN</sequence>
<reference evidence="1 2" key="1">
    <citation type="journal article" date="2023" name="J. Hered.">
        <title>Chromosome-level genome of the wood stork (Mycteria americana) provides insight into avian chromosome evolution.</title>
        <authorList>
            <person name="Flamio R. Jr."/>
            <person name="Ramstad K.M."/>
        </authorList>
    </citation>
    <scope>NUCLEOTIDE SEQUENCE [LARGE SCALE GENOMIC DNA]</scope>
    <source>
        <strain evidence="1">JAX WOST 10</strain>
    </source>
</reference>
<organism evidence="1 2">
    <name type="scientific">Mycteria americana</name>
    <name type="common">Wood stork</name>
    <dbReference type="NCBI Taxonomy" id="33587"/>
    <lineage>
        <taxon>Eukaryota</taxon>
        <taxon>Metazoa</taxon>
        <taxon>Chordata</taxon>
        <taxon>Craniata</taxon>
        <taxon>Vertebrata</taxon>
        <taxon>Euteleostomi</taxon>
        <taxon>Archelosauria</taxon>
        <taxon>Archosauria</taxon>
        <taxon>Dinosauria</taxon>
        <taxon>Saurischia</taxon>
        <taxon>Theropoda</taxon>
        <taxon>Coelurosauria</taxon>
        <taxon>Aves</taxon>
        <taxon>Neognathae</taxon>
        <taxon>Neoaves</taxon>
        <taxon>Aequornithes</taxon>
        <taxon>Ciconiiformes</taxon>
        <taxon>Ciconiidae</taxon>
        <taxon>Mycteria</taxon>
    </lineage>
</organism>
<gene>
    <name evidence="1" type="ORF">QYF61_008161</name>
</gene>
<evidence type="ECO:0000313" key="1">
    <source>
        <dbReference type="EMBL" id="KAK4829991.1"/>
    </source>
</evidence>
<accession>A0AAN7NS39</accession>
<name>A0AAN7NS39_MYCAM</name>
<keyword evidence="2" id="KW-1185">Reference proteome</keyword>
<dbReference type="AlphaFoldDB" id="A0AAN7NS39"/>
<protein>
    <recommendedName>
        <fullName evidence="3">Reverse transcriptase domain-containing protein</fullName>
    </recommendedName>
</protein>
<dbReference type="EMBL" id="JAUNZN010000001">
    <property type="protein sequence ID" value="KAK4829991.1"/>
    <property type="molecule type" value="Genomic_DNA"/>
</dbReference>
<proteinExistence type="predicted"/>
<dbReference type="Proteomes" id="UP001333110">
    <property type="component" value="Unassembled WGS sequence"/>
</dbReference>
<evidence type="ECO:0000313" key="2">
    <source>
        <dbReference type="Proteomes" id="UP001333110"/>
    </source>
</evidence>
<evidence type="ECO:0008006" key="3">
    <source>
        <dbReference type="Google" id="ProtNLM"/>
    </source>
</evidence>